<keyword evidence="4" id="KW-1185">Reference proteome</keyword>
<feature type="transmembrane region" description="Helical" evidence="1">
    <location>
        <begin position="544"/>
        <end position="566"/>
    </location>
</feature>
<evidence type="ECO:0000256" key="1">
    <source>
        <dbReference type="SAM" id="Phobius"/>
    </source>
</evidence>
<dbReference type="Proteomes" id="UP000069632">
    <property type="component" value="Unassembled WGS sequence"/>
</dbReference>
<feature type="transmembrane region" description="Helical" evidence="1">
    <location>
        <begin position="122"/>
        <end position="141"/>
    </location>
</feature>
<keyword evidence="1" id="KW-1133">Transmembrane helix</keyword>
<dbReference type="Pfam" id="PF06808">
    <property type="entry name" value="DctM"/>
    <property type="match status" value="1"/>
</dbReference>
<sequence>MQDEVKRDKEVGKEVGQDEQVLEVKTREFTSKKLFWFTTLIAFAWSVFQLYIAYFPLNTVMARSIHLAFALALVFTVFPFSYDKKAHTYIPWYDWILLILGVGAVLYPFIEFYSLAQRPGDYLPRDIVVAIIAVIVLFEAGRRMIGPALGIIGFIFLLYCYFGQYMPDIIAHRGASISKLAGHMFLTTEGIFGVPLGVSVSFIYLFVLFGALLERAGAGQYFINVAFAFLGKYRGGPAKASIIASGLTGMVSGSSTANVVTVGTFTIPLMKKAGLSSTKAGAIEVAAGVNGQLMPPIMGAAAFIIAEFLGMSYTHVMIAAVIPAFVCYASLFFIVHLESCKLGLKGLESEANRAKMKILLSGVHYLIPIVVLLYTLLVAKESPISAAFNSIIVLFIMMIVQDPIKKYFAKEKVSKDDFVRGICDIFWAMVAAAKNMVTVAVATALAGLIVGSISLTGVGQVLAEVVEALAGNNILLILFLTAIMSLILGMGLPTTANYIVVSSLVAPVIMILAAKNGFLIPAIAVHLFVFYFGILADDTPPVGIAAYAAAGIAKANPVIVGLQGFFYDLRTTLLPFSFFFNSKLLLIEKVVDPNDPKTIEWISNPAEIALILTGAAVGMFAFSSALQGWFITKCSWLERAIMLAIVPFVMVPNMVMKYCDFVTSEYASYAIGFAIYAAIFAKQWIISSKNPSLRSGTPKAAKA</sequence>
<evidence type="ECO:0000313" key="3">
    <source>
        <dbReference type="EMBL" id="CZE48763.1"/>
    </source>
</evidence>
<feature type="transmembrane region" description="Helical" evidence="1">
    <location>
        <begin position="666"/>
        <end position="685"/>
    </location>
</feature>
<feature type="transmembrane region" description="Helical" evidence="1">
    <location>
        <begin position="470"/>
        <end position="488"/>
    </location>
</feature>
<dbReference type="AlphaFoldDB" id="A0A128EKL0"/>
<evidence type="ECO:0000313" key="4">
    <source>
        <dbReference type="Proteomes" id="UP000069632"/>
    </source>
</evidence>
<feature type="transmembrane region" description="Helical" evidence="1">
    <location>
        <begin position="293"/>
        <end position="310"/>
    </location>
</feature>
<feature type="transmembrane region" description="Helical" evidence="1">
    <location>
        <begin position="92"/>
        <end position="110"/>
    </location>
</feature>
<feature type="domain" description="TRAP C4-dicarboxylate transport system permease DctM subunit" evidence="2">
    <location>
        <begin position="133"/>
        <end position="588"/>
    </location>
</feature>
<dbReference type="InterPro" id="IPR011853">
    <property type="entry name" value="TRAP_DctM-Dct_fused"/>
</dbReference>
<feature type="transmembrane region" description="Helical" evidence="1">
    <location>
        <begin position="425"/>
        <end position="450"/>
    </location>
</feature>
<feature type="transmembrane region" description="Helical" evidence="1">
    <location>
        <begin position="34"/>
        <end position="54"/>
    </location>
</feature>
<dbReference type="RefSeq" id="WP_075540445.1">
    <property type="nucleotide sequence ID" value="NZ_CP053844.1"/>
</dbReference>
<evidence type="ECO:0000259" key="2">
    <source>
        <dbReference type="Pfam" id="PF06808"/>
    </source>
</evidence>
<feature type="transmembrane region" description="Helical" evidence="1">
    <location>
        <begin position="608"/>
        <end position="629"/>
    </location>
</feature>
<feature type="transmembrane region" description="Helical" evidence="1">
    <location>
        <begin position="190"/>
        <end position="213"/>
    </location>
</feature>
<accession>A0A128EKL0</accession>
<dbReference type="NCBIfam" id="TIGR02123">
    <property type="entry name" value="TRAP_fused"/>
    <property type="match status" value="1"/>
</dbReference>
<dbReference type="PANTHER" id="PTHR43849:SF2">
    <property type="entry name" value="BLL3936 PROTEIN"/>
    <property type="match status" value="1"/>
</dbReference>
<dbReference type="InterPro" id="IPR021814">
    <property type="entry name" value="DUF3394"/>
</dbReference>
<dbReference type="InterPro" id="IPR010656">
    <property type="entry name" value="DctM"/>
</dbReference>
<keyword evidence="1" id="KW-0812">Transmembrane</keyword>
<reference evidence="3 4" key="1">
    <citation type="submission" date="2016-02" db="EMBL/GenBank/DDBJ databases">
        <authorList>
            <consortium name="Pathogen Informatics"/>
        </authorList>
    </citation>
    <scope>NUCLEOTIDE SEQUENCE [LARGE SCALE GENOMIC DNA]</scope>
    <source>
        <strain evidence="3 4">RC20</strain>
    </source>
</reference>
<name>A0A128EKL0_9BACT</name>
<feature type="transmembrane region" description="Helical" evidence="1">
    <location>
        <begin position="358"/>
        <end position="378"/>
    </location>
</feature>
<feature type="transmembrane region" description="Helical" evidence="1">
    <location>
        <begin position="384"/>
        <end position="404"/>
    </location>
</feature>
<feature type="transmembrane region" description="Helical" evidence="1">
    <location>
        <begin position="60"/>
        <end position="80"/>
    </location>
</feature>
<gene>
    <name evidence="3" type="primary">siaT_2</name>
    <name evidence="3" type="ORF">ERS672216_01588</name>
</gene>
<feature type="transmembrane region" description="Helical" evidence="1">
    <location>
        <begin position="518"/>
        <end position="537"/>
    </location>
</feature>
<feature type="transmembrane region" description="Helical" evidence="1">
    <location>
        <begin position="316"/>
        <end position="337"/>
    </location>
</feature>
<dbReference type="OrthoDB" id="9759894at2"/>
<proteinExistence type="predicted"/>
<protein>
    <submittedName>
        <fullName evidence="3">Transporter</fullName>
    </submittedName>
</protein>
<feature type="transmembrane region" description="Helical" evidence="1">
    <location>
        <begin position="495"/>
        <end position="512"/>
    </location>
</feature>
<organism evidence="3 4">
    <name type="scientific">Campylobacter geochelonis</name>
    <dbReference type="NCBI Taxonomy" id="1780362"/>
    <lineage>
        <taxon>Bacteria</taxon>
        <taxon>Pseudomonadati</taxon>
        <taxon>Campylobacterota</taxon>
        <taxon>Epsilonproteobacteria</taxon>
        <taxon>Campylobacterales</taxon>
        <taxon>Campylobacteraceae</taxon>
        <taxon>Campylobacter</taxon>
    </lineage>
</organism>
<keyword evidence="1" id="KW-0472">Membrane</keyword>
<dbReference type="EMBL" id="FIZP01000010">
    <property type="protein sequence ID" value="CZE48763.1"/>
    <property type="molecule type" value="Genomic_DNA"/>
</dbReference>
<dbReference type="Pfam" id="PF11874">
    <property type="entry name" value="DUF3394"/>
    <property type="match status" value="1"/>
</dbReference>
<dbReference type="PANTHER" id="PTHR43849">
    <property type="entry name" value="BLL3936 PROTEIN"/>
    <property type="match status" value="1"/>
</dbReference>
<feature type="transmembrane region" description="Helical" evidence="1">
    <location>
        <begin position="636"/>
        <end position="654"/>
    </location>
</feature>
<feature type="transmembrane region" description="Helical" evidence="1">
    <location>
        <begin position="148"/>
        <end position="166"/>
    </location>
</feature>